<dbReference type="CDD" id="cd06583">
    <property type="entry name" value="PGRP"/>
    <property type="match status" value="1"/>
</dbReference>
<dbReference type="InterPro" id="IPR006619">
    <property type="entry name" value="PGRP_domain_met/bac"/>
</dbReference>
<dbReference type="RefSeq" id="XP_052132634.1">
    <property type="nucleotide sequence ID" value="XM_052276674.1"/>
</dbReference>
<keyword evidence="3" id="KW-0391">Immunity</keyword>
<accession>A0A6J1T4J7</accession>
<dbReference type="SMART" id="SM00701">
    <property type="entry name" value="PGRP"/>
    <property type="match status" value="1"/>
</dbReference>
<dbReference type="GO" id="GO:0009253">
    <property type="term" value="P:peptidoglycan catabolic process"/>
    <property type="evidence" value="ECO:0007669"/>
    <property type="project" value="InterPro"/>
</dbReference>
<feature type="domain" description="Peptidoglycan recognition protein family" evidence="6">
    <location>
        <begin position="225"/>
        <end position="372"/>
    </location>
</feature>
<dbReference type="InterPro" id="IPR036505">
    <property type="entry name" value="Amidase/PGRP_sf"/>
</dbReference>
<dbReference type="PANTHER" id="PTHR11022:SF41">
    <property type="entry name" value="PEPTIDOGLYCAN-RECOGNITION PROTEIN LC-RELATED"/>
    <property type="match status" value="1"/>
</dbReference>
<name>A0A6J1T4J7_FRAOC</name>
<gene>
    <name evidence="8 9 10" type="primary">LOC113212156</name>
</gene>
<proteinExistence type="inferred from homology"/>
<evidence type="ECO:0000256" key="4">
    <source>
        <dbReference type="SAM" id="Phobius"/>
    </source>
</evidence>
<dbReference type="InterPro" id="IPR002502">
    <property type="entry name" value="Amidase_domain"/>
</dbReference>
<evidence type="ECO:0000256" key="3">
    <source>
        <dbReference type="ARBA" id="ARBA00022859"/>
    </source>
</evidence>
<protein>
    <submittedName>
        <fullName evidence="8 9">Peptidoglycan-recognition protein LD-like</fullName>
    </submittedName>
</protein>
<feature type="transmembrane region" description="Helical" evidence="4">
    <location>
        <begin position="185"/>
        <end position="207"/>
    </location>
</feature>
<evidence type="ECO:0000259" key="6">
    <source>
        <dbReference type="SMART" id="SM00701"/>
    </source>
</evidence>
<keyword evidence="4" id="KW-0472">Membrane</keyword>
<organism evidence="7 8">
    <name type="scientific">Frankliniella occidentalis</name>
    <name type="common">Western flower thrips</name>
    <name type="synonym">Euthrips occidentalis</name>
    <dbReference type="NCBI Taxonomy" id="133901"/>
    <lineage>
        <taxon>Eukaryota</taxon>
        <taxon>Metazoa</taxon>
        <taxon>Ecdysozoa</taxon>
        <taxon>Arthropoda</taxon>
        <taxon>Hexapoda</taxon>
        <taxon>Insecta</taxon>
        <taxon>Pterygota</taxon>
        <taxon>Neoptera</taxon>
        <taxon>Paraneoptera</taxon>
        <taxon>Thysanoptera</taxon>
        <taxon>Terebrantia</taxon>
        <taxon>Thripoidea</taxon>
        <taxon>Thripidae</taxon>
        <taxon>Frankliniella</taxon>
    </lineage>
</organism>
<evidence type="ECO:0000256" key="1">
    <source>
        <dbReference type="ARBA" id="ARBA00007553"/>
    </source>
</evidence>
<dbReference type="RefSeq" id="XP_026286545.1">
    <property type="nucleotide sequence ID" value="XM_026430760.2"/>
</dbReference>
<evidence type="ECO:0000313" key="8">
    <source>
        <dbReference type="RefSeq" id="XP_026286545.1"/>
    </source>
</evidence>
<evidence type="ECO:0000259" key="5">
    <source>
        <dbReference type="SMART" id="SM00644"/>
    </source>
</evidence>
<feature type="domain" description="N-acetylmuramoyl-L-alanine amidase" evidence="5">
    <location>
        <begin position="237"/>
        <end position="378"/>
    </location>
</feature>
<dbReference type="Gene3D" id="3.40.80.10">
    <property type="entry name" value="Peptidoglycan recognition protein-like"/>
    <property type="match status" value="1"/>
</dbReference>
<evidence type="ECO:0000256" key="2">
    <source>
        <dbReference type="ARBA" id="ARBA00022588"/>
    </source>
</evidence>
<dbReference type="Pfam" id="PF01510">
    <property type="entry name" value="Amidase_2"/>
    <property type="match status" value="1"/>
</dbReference>
<dbReference type="Proteomes" id="UP000504606">
    <property type="component" value="Unplaced"/>
</dbReference>
<dbReference type="SMART" id="SM00644">
    <property type="entry name" value="Ami_2"/>
    <property type="match status" value="1"/>
</dbReference>
<evidence type="ECO:0000313" key="7">
    <source>
        <dbReference type="Proteomes" id="UP000504606"/>
    </source>
</evidence>
<keyword evidence="4" id="KW-0812">Transmembrane</keyword>
<dbReference type="PANTHER" id="PTHR11022">
    <property type="entry name" value="PEPTIDOGLYCAN RECOGNITION PROTEIN"/>
    <property type="match status" value="1"/>
</dbReference>
<evidence type="ECO:0000313" key="10">
    <source>
        <dbReference type="RefSeq" id="XP_052132634.1"/>
    </source>
</evidence>
<dbReference type="GO" id="GO:0008745">
    <property type="term" value="F:N-acetylmuramoyl-L-alanine amidase activity"/>
    <property type="evidence" value="ECO:0007669"/>
    <property type="project" value="InterPro"/>
</dbReference>
<dbReference type="GeneID" id="113212156"/>
<reference evidence="8 9" key="1">
    <citation type="submission" date="2025-04" db="UniProtKB">
        <authorList>
            <consortium name="RefSeq"/>
        </authorList>
    </citation>
    <scope>IDENTIFICATION</scope>
    <source>
        <tissue evidence="8 9">Whole organism</tissue>
    </source>
</reference>
<dbReference type="InterPro" id="IPR015510">
    <property type="entry name" value="PGRP"/>
</dbReference>
<dbReference type="FunFam" id="3.40.80.10:FF:000001">
    <property type="entry name" value="Peptidoglycan recognition protein 1"/>
    <property type="match status" value="1"/>
</dbReference>
<dbReference type="SUPFAM" id="SSF55846">
    <property type="entry name" value="N-acetylmuramoyl-L-alanine amidase-like"/>
    <property type="match status" value="1"/>
</dbReference>
<dbReference type="GO" id="GO:0045087">
    <property type="term" value="P:innate immune response"/>
    <property type="evidence" value="ECO:0007669"/>
    <property type="project" value="UniProtKB-KW"/>
</dbReference>
<dbReference type="GO" id="GO:0008270">
    <property type="term" value="F:zinc ion binding"/>
    <property type="evidence" value="ECO:0007669"/>
    <property type="project" value="InterPro"/>
</dbReference>
<dbReference type="AlphaFoldDB" id="A0A6J1T4J7"/>
<sequence>MCVKAANMGPRDVCGLPSPPPPAYTTKSSGTVTPDGMVVLVDVASVPPPPVPSPTATRVHATLADGSCYCSATDDGDSSNSSGTGSVWTNFSDGCRGCRSSIGNITLANSTAQIGSVMNYITVLVPDEAAATKTGGDRDLAGVALQAATLAAKEKLSCLHPNEDKELPSSLTASQTLAMRRHLRWPCVAVPIALLAAILVVYFMVLIQHQSEDAVPGPVTLPNGVTLAGREVWHAQPPRKRMPRLFTPVKYVVVHHTATDHCFHLEHCANMVRAFQQYHQDALGRDWDDIGYNYLVGGDGVVYEGRGWDWVGAHFELTEWGNKTMNIALIGNFVNAVPPAFQRDQLRKFIAWGVEMGKIRRDYQLMGACQIKDTQSPGLRFMDDLRTWTHWWNFVEKPTYCTQ</sequence>
<dbReference type="RefSeq" id="XP_052132630.1">
    <property type="nucleotide sequence ID" value="XM_052276670.1"/>
</dbReference>
<keyword evidence="4" id="KW-1133">Transmembrane helix</keyword>
<dbReference type="OrthoDB" id="10001926at2759"/>
<dbReference type="KEGG" id="foc:113212156"/>
<keyword evidence="2" id="KW-0399">Innate immunity</keyword>
<keyword evidence="7" id="KW-1185">Reference proteome</keyword>
<evidence type="ECO:0000313" key="9">
    <source>
        <dbReference type="RefSeq" id="XP_052132630.1"/>
    </source>
</evidence>
<comment type="similarity">
    <text evidence="1">Belongs to the N-acetylmuramoyl-L-alanine amidase 2 family.</text>
</comment>